<keyword evidence="2" id="KW-1185">Reference proteome</keyword>
<organism evidence="1 2">
    <name type="scientific">Rheinheimera salexigens</name>
    <dbReference type="NCBI Taxonomy" id="1628148"/>
    <lineage>
        <taxon>Bacteria</taxon>
        <taxon>Pseudomonadati</taxon>
        <taxon>Pseudomonadota</taxon>
        <taxon>Gammaproteobacteria</taxon>
        <taxon>Chromatiales</taxon>
        <taxon>Chromatiaceae</taxon>
        <taxon>Rheinheimera</taxon>
    </lineage>
</organism>
<protein>
    <recommendedName>
        <fullName evidence="3">Ribosomal S4P (Gammaproteobacterial)</fullName>
    </recommendedName>
</protein>
<dbReference type="OrthoDB" id="7061360at2"/>
<dbReference type="AlphaFoldDB" id="A0A1E7Q6V7"/>
<evidence type="ECO:0000313" key="2">
    <source>
        <dbReference type="Proteomes" id="UP000242258"/>
    </source>
</evidence>
<dbReference type="Proteomes" id="UP000242258">
    <property type="component" value="Unassembled WGS sequence"/>
</dbReference>
<dbReference type="Pfam" id="PF11993">
    <property type="entry name" value="VC2046"/>
    <property type="match status" value="1"/>
</dbReference>
<dbReference type="RefSeq" id="WP_070049409.1">
    <property type="nucleotide sequence ID" value="NZ_CBCSDO010000007.1"/>
</dbReference>
<name>A0A1E7Q6V7_9GAMM</name>
<evidence type="ECO:0000313" key="1">
    <source>
        <dbReference type="EMBL" id="OEY69840.1"/>
    </source>
</evidence>
<dbReference type="EMBL" id="MKEK01000001">
    <property type="protein sequence ID" value="OEY69840.1"/>
    <property type="molecule type" value="Genomic_DNA"/>
</dbReference>
<reference evidence="2" key="1">
    <citation type="submission" date="2016-09" db="EMBL/GenBank/DDBJ databases">
        <authorList>
            <person name="Wan X."/>
            <person name="Hou S."/>
        </authorList>
    </citation>
    <scope>NUCLEOTIDE SEQUENCE [LARGE SCALE GENOMIC DNA]</scope>
    <source>
        <strain evidence="2">KH87</strain>
    </source>
</reference>
<proteinExistence type="predicted"/>
<sequence length="160" mass="18222">MNPIINEWQLDSCLNVALQNKHQADFSLFLALLSTAVEENAEFFTPDSPVQLEPSSKLQQQLNIRSQRSFAWQDDDENLIAEYAQAVQQSGLTQVKLFGYLKPEPIVYKDDKNKLPIELWQSLDVHSKRRLTASQPLQKPKADATALYEVLEKLHQAEAA</sequence>
<accession>A0A1E7Q6V7</accession>
<dbReference type="InterPro" id="IPR021879">
    <property type="entry name" value="VC2046_fam"/>
</dbReference>
<gene>
    <name evidence="1" type="ORF">BI198_09910</name>
</gene>
<comment type="caution">
    <text evidence="1">The sequence shown here is derived from an EMBL/GenBank/DDBJ whole genome shotgun (WGS) entry which is preliminary data.</text>
</comment>
<evidence type="ECO:0008006" key="3">
    <source>
        <dbReference type="Google" id="ProtNLM"/>
    </source>
</evidence>